<keyword evidence="1" id="KW-0862">Zinc</keyword>
<feature type="region of interest" description="Disordered" evidence="2">
    <location>
        <begin position="1"/>
        <end position="22"/>
    </location>
</feature>
<dbReference type="OMA" id="INECADW"/>
<dbReference type="InterPro" id="IPR000477">
    <property type="entry name" value="RT_dom"/>
</dbReference>
<dbReference type="PROSITE" id="PS50878">
    <property type="entry name" value="RT_POL"/>
    <property type="match status" value="1"/>
</dbReference>
<dbReference type="InterPro" id="IPR043502">
    <property type="entry name" value="DNA/RNA_pol_sf"/>
</dbReference>
<dbReference type="PROSITE" id="PS00028">
    <property type="entry name" value="ZINC_FINGER_C2H2_1"/>
    <property type="match status" value="1"/>
</dbReference>
<dbReference type="AlphaFoldDB" id="A0A671TSN0"/>
<reference evidence="5" key="2">
    <citation type="submission" date="2025-08" db="UniProtKB">
        <authorList>
            <consortium name="Ensembl"/>
        </authorList>
    </citation>
    <scope>IDENTIFICATION</scope>
</reference>
<dbReference type="Gene3D" id="3.30.160.60">
    <property type="entry name" value="Classic Zinc Finger"/>
    <property type="match status" value="1"/>
</dbReference>
<protein>
    <recommendedName>
        <fullName evidence="7">Reverse transcriptase domain-containing protein</fullName>
    </recommendedName>
</protein>
<evidence type="ECO:0008006" key="7">
    <source>
        <dbReference type="Google" id="ProtNLM"/>
    </source>
</evidence>
<reference evidence="5" key="1">
    <citation type="submission" date="2021-04" db="EMBL/GenBank/DDBJ databases">
        <authorList>
            <consortium name="Wellcome Sanger Institute Data Sharing"/>
        </authorList>
    </citation>
    <scope>NUCLEOTIDE SEQUENCE [LARGE SCALE GENOMIC DNA]</scope>
</reference>
<evidence type="ECO:0000313" key="6">
    <source>
        <dbReference type="Proteomes" id="UP000472265"/>
    </source>
</evidence>
<accession>A0A671TSN0</accession>
<sequence length="1066" mass="118733">TKRSMDSPNSAGGGTPRRRSTQVARRALFSSPDIQKGMLIWSWDKDWRSGMTGQRLPPSVSIGLRLPWAARSCDLCDTILSSATKAAQHIQRAHCPYKISYICGKCAGTFPTQRKAACHLPKCGVSRYKTLAGTGYPCDHCPKSFSTPRGLSNHKRIKHPGSYAVGKGSGTKSEPVWESVDVAYLRGILESCLVAGARYGGISPSASAKEINLYVRKIQKKLQSVTMVSGQKRRGRTLGESNPLMRNKHRRYSWVQRKYWNDRGGLARWILDGNEESICGIDPKTVSRAYQKIWGREDEFVTLGRFADLPRIDMGPICSPIAPQEVLGALSHIKRNSAPGPDGVRRDAWLRWDPKGEKISDLFNGVLLSGRVPSCLKISRTTLIPKTTDSEQLVDINQWRPITIGPILLRVFSGVLTRRLAEVCKVHPRQKGFVKSSGCSENLALLDGMIQTCRRNRKPLSVVFIDFAKAFDTVSHNHLWETLERIGVDGQLVKVIRDSYRGCSTRVRLRGGETQPIELRRGVKQGDPMSPLLFNLSIDPLLRLLEREGAGSSACGVRVASLAFADDLVLLSDSWDGMSRNLAVLERFCCLTGLKINPRKSHGFSWERNGSRYTLNDCSPWLLEGTPLHMIGADEAEKYLGVCISPRLGILRPSLRGVVQEMCRKISRAGLKPSQKVEIFRTYALPRVTYVAVHGMASKNTLAECDRDIRGVIKKWLHLDPSTADGLLYASQKDGGLGLIKLAAHIPAVQLRRIKRLLSSDDTLTKSLAHEAIPDAVVARLWSVVKGQGEADTLGQSRQGVKRKVVEGDDSDLTSEAWRKREYKRWCSLKSQGVGVEVFEADKTSNLWLRTMAKRSLQESELIFALKMRTNAPPTSTSDQRKNAGAGQCRVCRSGLETLRHVVGRCVALKKNRMSNHNKVCAILAKEGREKGWQVWQERRLRMECGTVGVPDLVMVKGKRALILDVTLRFESSGTTLSRAEEGKRTKYRPFVSTIMRMFPGVECVSVRGFPVGARGKWFGPNKKVLELMGVSKTRQLRLAEVISRRVLLFTIDLCKIYRNLATAST</sequence>
<dbReference type="Proteomes" id="UP000472265">
    <property type="component" value="Chromosome 4"/>
</dbReference>
<dbReference type="SUPFAM" id="SSF56672">
    <property type="entry name" value="DNA/RNA polymerases"/>
    <property type="match status" value="1"/>
</dbReference>
<dbReference type="GO" id="GO:0008270">
    <property type="term" value="F:zinc ion binding"/>
    <property type="evidence" value="ECO:0007669"/>
    <property type="project" value="UniProtKB-KW"/>
</dbReference>
<keyword evidence="6" id="KW-1185">Reference proteome</keyword>
<feature type="region of interest" description="Disordered" evidence="2">
    <location>
        <begin position="149"/>
        <end position="168"/>
    </location>
</feature>
<evidence type="ECO:0000259" key="4">
    <source>
        <dbReference type="PROSITE" id="PS50878"/>
    </source>
</evidence>
<feature type="compositionally biased region" description="Polar residues" evidence="2">
    <location>
        <begin position="1"/>
        <end position="10"/>
    </location>
</feature>
<organism evidence="5 6">
    <name type="scientific">Sparus aurata</name>
    <name type="common">Gilthead sea bream</name>
    <dbReference type="NCBI Taxonomy" id="8175"/>
    <lineage>
        <taxon>Eukaryota</taxon>
        <taxon>Metazoa</taxon>
        <taxon>Chordata</taxon>
        <taxon>Craniata</taxon>
        <taxon>Vertebrata</taxon>
        <taxon>Euteleostomi</taxon>
        <taxon>Actinopterygii</taxon>
        <taxon>Neopterygii</taxon>
        <taxon>Teleostei</taxon>
        <taxon>Neoteleostei</taxon>
        <taxon>Acanthomorphata</taxon>
        <taxon>Eupercaria</taxon>
        <taxon>Spariformes</taxon>
        <taxon>Sparidae</taxon>
        <taxon>Sparus</taxon>
    </lineage>
</organism>
<dbReference type="CDD" id="cd01650">
    <property type="entry name" value="RT_nLTR_like"/>
    <property type="match status" value="1"/>
</dbReference>
<dbReference type="InParanoid" id="A0A671TSN0"/>
<dbReference type="GeneTree" id="ENSGT00400000024060"/>
<dbReference type="Ensembl" id="ENSSAUT00010004641.1">
    <property type="protein sequence ID" value="ENSSAUP00010004300.1"/>
    <property type="gene ID" value="ENSSAUG00010002233.1"/>
</dbReference>
<evidence type="ECO:0000256" key="1">
    <source>
        <dbReference type="PROSITE-ProRule" id="PRU00042"/>
    </source>
</evidence>
<feature type="domain" description="C2H2-type" evidence="3">
    <location>
        <begin position="136"/>
        <end position="164"/>
    </location>
</feature>
<dbReference type="PROSITE" id="PS50157">
    <property type="entry name" value="ZINC_FINGER_C2H2_2"/>
    <property type="match status" value="1"/>
</dbReference>
<dbReference type="InterPro" id="IPR013087">
    <property type="entry name" value="Znf_C2H2_type"/>
</dbReference>
<evidence type="ECO:0000256" key="2">
    <source>
        <dbReference type="SAM" id="MobiDB-lite"/>
    </source>
</evidence>
<reference evidence="5" key="3">
    <citation type="submission" date="2025-09" db="UniProtKB">
        <authorList>
            <consortium name="Ensembl"/>
        </authorList>
    </citation>
    <scope>IDENTIFICATION</scope>
</reference>
<proteinExistence type="predicted"/>
<keyword evidence="1" id="KW-0863">Zinc-finger</keyword>
<dbReference type="Pfam" id="PF00078">
    <property type="entry name" value="RVT_1"/>
    <property type="match status" value="1"/>
</dbReference>
<evidence type="ECO:0000313" key="5">
    <source>
        <dbReference type="Ensembl" id="ENSSAUP00010004300.1"/>
    </source>
</evidence>
<evidence type="ECO:0000259" key="3">
    <source>
        <dbReference type="PROSITE" id="PS50157"/>
    </source>
</evidence>
<name>A0A671TSN0_SPAAU</name>
<keyword evidence="1" id="KW-0479">Metal-binding</keyword>
<feature type="domain" description="Reverse transcriptase" evidence="4">
    <location>
        <begin position="365"/>
        <end position="644"/>
    </location>
</feature>
<dbReference type="PANTHER" id="PTHR19446">
    <property type="entry name" value="REVERSE TRANSCRIPTASES"/>
    <property type="match status" value="1"/>
</dbReference>
<dbReference type="SMART" id="SM00355">
    <property type="entry name" value="ZnF_C2H2"/>
    <property type="match status" value="2"/>
</dbReference>